<keyword evidence="3" id="KW-0378">Hydrolase</keyword>
<feature type="transmembrane region" description="Helical" evidence="4">
    <location>
        <begin position="12"/>
        <end position="31"/>
    </location>
</feature>
<dbReference type="AlphaFoldDB" id="A0A6G0WFT0"/>
<dbReference type="GO" id="GO:0005737">
    <property type="term" value="C:cytoplasm"/>
    <property type="evidence" value="ECO:0007669"/>
    <property type="project" value="TreeGrafter"/>
</dbReference>
<keyword evidence="7" id="KW-1185">Reference proteome</keyword>
<keyword evidence="2" id="KW-0255">Endonuclease</keyword>
<name>A0A6G0WFT0_9STRA</name>
<dbReference type="GO" id="GO:0004519">
    <property type="term" value="F:endonuclease activity"/>
    <property type="evidence" value="ECO:0007669"/>
    <property type="project" value="UniProtKB-KW"/>
</dbReference>
<dbReference type="Gene3D" id="2.40.50.90">
    <property type="match status" value="1"/>
</dbReference>
<keyword evidence="4" id="KW-1133">Transmembrane helix</keyword>
<proteinExistence type="predicted"/>
<dbReference type="EMBL" id="VJMJ01000237">
    <property type="protein sequence ID" value="KAF0725639.1"/>
    <property type="molecule type" value="Genomic_DNA"/>
</dbReference>
<feature type="domain" description="TNase-like" evidence="5">
    <location>
        <begin position="51"/>
        <end position="200"/>
    </location>
</feature>
<reference evidence="6 7" key="1">
    <citation type="submission" date="2019-07" db="EMBL/GenBank/DDBJ databases">
        <title>Genomics analysis of Aphanomyces spp. identifies a new class of oomycete effector associated with host adaptation.</title>
        <authorList>
            <person name="Gaulin E."/>
        </authorList>
    </citation>
    <scope>NUCLEOTIDE SEQUENCE [LARGE SCALE GENOMIC DNA]</scope>
    <source>
        <strain evidence="6 7">ATCC 201684</strain>
    </source>
</reference>
<dbReference type="Pfam" id="PF00565">
    <property type="entry name" value="SNase"/>
    <property type="match status" value="1"/>
</dbReference>
<evidence type="ECO:0000256" key="3">
    <source>
        <dbReference type="ARBA" id="ARBA00022801"/>
    </source>
</evidence>
<keyword evidence="1" id="KW-0540">Nuclease</keyword>
<evidence type="ECO:0000256" key="4">
    <source>
        <dbReference type="SAM" id="Phobius"/>
    </source>
</evidence>
<keyword evidence="4" id="KW-0472">Membrane</keyword>
<dbReference type="Proteomes" id="UP000481153">
    <property type="component" value="Unassembled WGS sequence"/>
</dbReference>
<dbReference type="InterPro" id="IPR035437">
    <property type="entry name" value="SNase_OB-fold_sf"/>
</dbReference>
<comment type="caution">
    <text evidence="6">The sequence shown here is derived from an EMBL/GenBank/DDBJ whole genome shotgun (WGS) entry which is preliminary data.</text>
</comment>
<dbReference type="PANTHER" id="PTHR12302">
    <property type="entry name" value="EBNA2 BINDING PROTEIN P100"/>
    <property type="match status" value="1"/>
</dbReference>
<dbReference type="InterPro" id="IPR016071">
    <property type="entry name" value="Staphylococal_nuclease_OB-fold"/>
</dbReference>
<evidence type="ECO:0000259" key="5">
    <source>
        <dbReference type="PROSITE" id="PS50830"/>
    </source>
</evidence>
<dbReference type="OrthoDB" id="430293at2759"/>
<dbReference type="PANTHER" id="PTHR12302:SF3">
    <property type="entry name" value="SERINE_THREONINE-PROTEIN KINASE 31"/>
    <property type="match status" value="1"/>
</dbReference>
<keyword evidence="4" id="KW-0812">Transmembrane</keyword>
<dbReference type="VEuPathDB" id="FungiDB:AeMF1_018496"/>
<accession>A0A6G0WFT0</accession>
<organism evidence="6 7">
    <name type="scientific">Aphanomyces euteiches</name>
    <dbReference type="NCBI Taxonomy" id="100861"/>
    <lineage>
        <taxon>Eukaryota</taxon>
        <taxon>Sar</taxon>
        <taxon>Stramenopiles</taxon>
        <taxon>Oomycota</taxon>
        <taxon>Saprolegniomycetes</taxon>
        <taxon>Saprolegniales</taxon>
        <taxon>Verrucalvaceae</taxon>
        <taxon>Aphanomyces</taxon>
    </lineage>
</organism>
<dbReference type="GO" id="GO:0016787">
    <property type="term" value="F:hydrolase activity"/>
    <property type="evidence" value="ECO:0007669"/>
    <property type="project" value="UniProtKB-KW"/>
</dbReference>
<evidence type="ECO:0000313" key="6">
    <source>
        <dbReference type="EMBL" id="KAF0725639.1"/>
    </source>
</evidence>
<evidence type="ECO:0000256" key="2">
    <source>
        <dbReference type="ARBA" id="ARBA00022759"/>
    </source>
</evidence>
<evidence type="ECO:0000313" key="7">
    <source>
        <dbReference type="Proteomes" id="UP000481153"/>
    </source>
</evidence>
<sequence length="200" mass="22648">MLTTTWRNGWDYVGVFILGVIAGYILPRFMLHLRRYETVKDIPETCFEQNATFRGQVVAVSDGDTFRVRHVPFFRGAGSYDGKMTDHTLQIRLAGIDTPELPHFGRECQPYAREAKAWLESAIKGATVTIQLLRRDQYGRAVCMVTQGTWPFTKNLSDELLKVGLAKVYRLSGAVYGGRLDLFNALEAQAKQARLNVWSL</sequence>
<dbReference type="PROSITE" id="PS50830">
    <property type="entry name" value="TNASE_3"/>
    <property type="match status" value="1"/>
</dbReference>
<dbReference type="SMART" id="SM00318">
    <property type="entry name" value="SNc"/>
    <property type="match status" value="1"/>
</dbReference>
<evidence type="ECO:0000256" key="1">
    <source>
        <dbReference type="ARBA" id="ARBA00022722"/>
    </source>
</evidence>
<gene>
    <name evidence="6" type="ORF">Ae201684_015972</name>
</gene>
<protein>
    <recommendedName>
        <fullName evidence="5">TNase-like domain-containing protein</fullName>
    </recommendedName>
</protein>
<dbReference type="SUPFAM" id="SSF50199">
    <property type="entry name" value="Staphylococcal nuclease"/>
    <property type="match status" value="1"/>
</dbReference>